<name>W7XJ55_TETTS</name>
<evidence type="ECO:0000313" key="1">
    <source>
        <dbReference type="EMBL" id="EWS75226.1"/>
    </source>
</evidence>
<gene>
    <name evidence="1" type="ORF">TTHERM_000086777</name>
</gene>
<protein>
    <submittedName>
        <fullName evidence="1">Uncharacterized protein</fullName>
    </submittedName>
</protein>
<reference evidence="2" key="1">
    <citation type="journal article" date="2006" name="PLoS Biol.">
        <title>Macronuclear genome sequence of the ciliate Tetrahymena thermophila, a model eukaryote.</title>
        <authorList>
            <person name="Eisen J.A."/>
            <person name="Coyne R.S."/>
            <person name="Wu M."/>
            <person name="Wu D."/>
            <person name="Thiagarajan M."/>
            <person name="Wortman J.R."/>
            <person name="Badger J.H."/>
            <person name="Ren Q."/>
            <person name="Amedeo P."/>
            <person name="Jones K.M."/>
            <person name="Tallon L.J."/>
            <person name="Delcher A.L."/>
            <person name="Salzberg S.L."/>
            <person name="Silva J.C."/>
            <person name="Haas B.J."/>
            <person name="Majoros W.H."/>
            <person name="Farzad M."/>
            <person name="Carlton J.M."/>
            <person name="Smith R.K. Jr."/>
            <person name="Garg J."/>
            <person name="Pearlman R.E."/>
            <person name="Karrer K.M."/>
            <person name="Sun L."/>
            <person name="Manning G."/>
            <person name="Elde N.C."/>
            <person name="Turkewitz A.P."/>
            <person name="Asai D.J."/>
            <person name="Wilkes D.E."/>
            <person name="Wang Y."/>
            <person name="Cai H."/>
            <person name="Collins K."/>
            <person name="Stewart B.A."/>
            <person name="Lee S.R."/>
            <person name="Wilamowska K."/>
            <person name="Weinberg Z."/>
            <person name="Ruzzo W.L."/>
            <person name="Wloga D."/>
            <person name="Gaertig J."/>
            <person name="Frankel J."/>
            <person name="Tsao C.-C."/>
            <person name="Gorovsky M.A."/>
            <person name="Keeling P.J."/>
            <person name="Waller R.F."/>
            <person name="Patron N.J."/>
            <person name="Cherry J.M."/>
            <person name="Stover N.A."/>
            <person name="Krieger C.J."/>
            <person name="del Toro C."/>
            <person name="Ryder H.F."/>
            <person name="Williamson S.C."/>
            <person name="Barbeau R.A."/>
            <person name="Hamilton E.P."/>
            <person name="Orias E."/>
        </authorList>
    </citation>
    <scope>NUCLEOTIDE SEQUENCE [LARGE SCALE GENOMIC DNA]</scope>
    <source>
        <strain evidence="2">SB210</strain>
    </source>
</reference>
<dbReference type="AlphaFoldDB" id="W7XJ55"/>
<dbReference type="InParanoid" id="W7XJ55"/>
<dbReference type="KEGG" id="tet:TTHERM_000086777"/>
<sequence>MLCHVDVEFIRYCRYIDILNFRNPYKIEIDNFYDLKRCILEYENQNNQNSFYKNLQTVEIYIAYEDFVNKSDLINCLLCAFGRSEINSSAYKRKNLGQQNSYQKIRILNQIRSDSFEIGLQNCKILPQIVQLEAYLTNIKQQQLAKCLLQKNCILWLTNLDIDLGQNMSVIWRHNQYVQQILTTQMQIIAYNQNVSIEQTFNPQIIFYDIFV</sequence>
<dbReference type="RefSeq" id="XP_012652217.1">
    <property type="nucleotide sequence ID" value="XM_012796763.1"/>
</dbReference>
<organism evidence="1 2">
    <name type="scientific">Tetrahymena thermophila (strain SB210)</name>
    <dbReference type="NCBI Taxonomy" id="312017"/>
    <lineage>
        <taxon>Eukaryota</taxon>
        <taxon>Sar</taxon>
        <taxon>Alveolata</taxon>
        <taxon>Ciliophora</taxon>
        <taxon>Intramacronucleata</taxon>
        <taxon>Oligohymenophorea</taxon>
        <taxon>Hymenostomatida</taxon>
        <taxon>Tetrahymenina</taxon>
        <taxon>Tetrahymenidae</taxon>
        <taxon>Tetrahymena</taxon>
    </lineage>
</organism>
<dbReference type="GeneID" id="24437199"/>
<dbReference type="EMBL" id="GG662749">
    <property type="protein sequence ID" value="EWS75226.1"/>
    <property type="molecule type" value="Genomic_DNA"/>
</dbReference>
<dbReference type="Proteomes" id="UP000009168">
    <property type="component" value="Unassembled WGS sequence"/>
</dbReference>
<keyword evidence="2" id="KW-1185">Reference proteome</keyword>
<proteinExistence type="predicted"/>
<evidence type="ECO:0000313" key="2">
    <source>
        <dbReference type="Proteomes" id="UP000009168"/>
    </source>
</evidence>
<accession>W7XJ55</accession>